<evidence type="ECO:0000259" key="5">
    <source>
        <dbReference type="SMART" id="SM00543"/>
    </source>
</evidence>
<comment type="subcellular location">
    <subcellularLocation>
        <location evidence="1">Cytoplasm</location>
    </subcellularLocation>
</comment>
<name>A0AAD4NAM9_9BILA</name>
<evidence type="ECO:0000313" key="7">
    <source>
        <dbReference type="Proteomes" id="UP001201812"/>
    </source>
</evidence>
<feature type="region of interest" description="Disordered" evidence="4">
    <location>
        <begin position="1"/>
        <end position="127"/>
    </location>
</feature>
<dbReference type="SMART" id="SM00543">
    <property type="entry name" value="MIF4G"/>
    <property type="match status" value="1"/>
</dbReference>
<feature type="domain" description="MIF4G" evidence="5">
    <location>
        <begin position="157"/>
        <end position="359"/>
    </location>
</feature>
<dbReference type="Proteomes" id="UP001201812">
    <property type="component" value="Unassembled WGS sequence"/>
</dbReference>
<gene>
    <name evidence="6" type="ORF">DdX_05078</name>
</gene>
<dbReference type="SUPFAM" id="SSF48371">
    <property type="entry name" value="ARM repeat"/>
    <property type="match status" value="1"/>
</dbReference>
<sequence>MASANDEIEMNDTEPMDRQHRMRKSNRPSMQIYQPPGLRNSPSSKRINKEVCDADQVSNASSNDSRSSNQSDPSKAKLSYVNPQPTYRKSGRFSRFEMQSKFLRDSPRSYEGSTDSGDLSVSSTPVTFKTSETQKDLVRPTFISGKLRKKQPSSFGKKEMEDILSSLAKLNINMDKNMIDTFFTGEMVDESLARQLAQSLVHHAIEENRRDGRQVARLCASLLECPSGAAFHHGFMTSILQYFDCREQLRSDHSRVWINFLNFVSDLYSCVGFHYEGGLVDTIFSIFDYMLKTPVLESLKIEELECLIASLLSVGYDLERNCPDQLSDLRNLIRDAFIEVTEPWARKMIMLLMELGASGWSLPPEANEYYFH</sequence>
<dbReference type="Gene3D" id="1.25.40.180">
    <property type="match status" value="1"/>
</dbReference>
<organism evidence="6 7">
    <name type="scientific">Ditylenchus destructor</name>
    <dbReference type="NCBI Taxonomy" id="166010"/>
    <lineage>
        <taxon>Eukaryota</taxon>
        <taxon>Metazoa</taxon>
        <taxon>Ecdysozoa</taxon>
        <taxon>Nematoda</taxon>
        <taxon>Chromadorea</taxon>
        <taxon>Rhabditida</taxon>
        <taxon>Tylenchina</taxon>
        <taxon>Tylenchomorpha</taxon>
        <taxon>Sphaerularioidea</taxon>
        <taxon>Anguinidae</taxon>
        <taxon>Anguininae</taxon>
        <taxon>Ditylenchus</taxon>
    </lineage>
</organism>
<feature type="compositionally biased region" description="Acidic residues" evidence="4">
    <location>
        <begin position="1"/>
        <end position="14"/>
    </location>
</feature>
<keyword evidence="2" id="KW-0963">Cytoplasm</keyword>
<dbReference type="InterPro" id="IPR003890">
    <property type="entry name" value="MIF4G-like_typ-3"/>
</dbReference>
<keyword evidence="7" id="KW-1185">Reference proteome</keyword>
<dbReference type="GO" id="GO:0006446">
    <property type="term" value="P:regulation of translational initiation"/>
    <property type="evidence" value="ECO:0007669"/>
    <property type="project" value="TreeGrafter"/>
</dbReference>
<evidence type="ECO:0000256" key="4">
    <source>
        <dbReference type="SAM" id="MobiDB-lite"/>
    </source>
</evidence>
<dbReference type="GO" id="GO:0008494">
    <property type="term" value="F:translation activator activity"/>
    <property type="evidence" value="ECO:0007669"/>
    <property type="project" value="TreeGrafter"/>
</dbReference>
<evidence type="ECO:0000256" key="3">
    <source>
        <dbReference type="ARBA" id="ARBA00022845"/>
    </source>
</evidence>
<feature type="compositionally biased region" description="Low complexity" evidence="4">
    <location>
        <begin position="58"/>
        <end position="73"/>
    </location>
</feature>
<dbReference type="GO" id="GO:0005829">
    <property type="term" value="C:cytosol"/>
    <property type="evidence" value="ECO:0007669"/>
    <property type="project" value="TreeGrafter"/>
</dbReference>
<feature type="compositionally biased region" description="Polar residues" evidence="4">
    <location>
        <begin position="111"/>
        <end position="127"/>
    </location>
</feature>
<keyword evidence="3" id="KW-0810">Translation regulation</keyword>
<dbReference type="GO" id="GO:0003723">
    <property type="term" value="F:RNA binding"/>
    <property type="evidence" value="ECO:0007669"/>
    <property type="project" value="InterPro"/>
</dbReference>
<evidence type="ECO:0000256" key="1">
    <source>
        <dbReference type="ARBA" id="ARBA00004496"/>
    </source>
</evidence>
<comment type="caution">
    <text evidence="6">The sequence shown here is derived from an EMBL/GenBank/DDBJ whole genome shotgun (WGS) entry which is preliminary data.</text>
</comment>
<proteinExistence type="predicted"/>
<accession>A0AAD4NAM9</accession>
<evidence type="ECO:0000256" key="2">
    <source>
        <dbReference type="ARBA" id="ARBA00022490"/>
    </source>
</evidence>
<dbReference type="PANTHER" id="PTHR23254">
    <property type="entry name" value="EIF4G DOMAIN PROTEIN"/>
    <property type="match status" value="1"/>
</dbReference>
<dbReference type="EMBL" id="JAKKPZ010000005">
    <property type="protein sequence ID" value="KAI1720831.1"/>
    <property type="molecule type" value="Genomic_DNA"/>
</dbReference>
<dbReference type="AlphaFoldDB" id="A0AAD4NAM9"/>
<protein>
    <submittedName>
        <fullName evidence="6">MIF4G domain-containing protein B</fullName>
    </submittedName>
</protein>
<evidence type="ECO:0000313" key="6">
    <source>
        <dbReference type="EMBL" id="KAI1720831.1"/>
    </source>
</evidence>
<reference evidence="6" key="1">
    <citation type="submission" date="2022-01" db="EMBL/GenBank/DDBJ databases">
        <title>Genome Sequence Resource for Two Populations of Ditylenchus destructor, the Migratory Endoparasitic Phytonematode.</title>
        <authorList>
            <person name="Zhang H."/>
            <person name="Lin R."/>
            <person name="Xie B."/>
        </authorList>
    </citation>
    <scope>NUCLEOTIDE SEQUENCE</scope>
    <source>
        <strain evidence="6">BazhouSP</strain>
    </source>
</reference>
<dbReference type="InterPro" id="IPR016024">
    <property type="entry name" value="ARM-type_fold"/>
</dbReference>
<dbReference type="PANTHER" id="PTHR23254:SF16">
    <property type="entry name" value="CBP80_20-DEPENDENT TRANSLATION INITIATION FACTOR"/>
    <property type="match status" value="1"/>
</dbReference>
<dbReference type="InterPro" id="IPR051367">
    <property type="entry name" value="mRNA_TranslReg/HistoneTransl"/>
</dbReference>